<evidence type="ECO:0000313" key="1">
    <source>
        <dbReference type="EMBL" id="HIQ91245.1"/>
    </source>
</evidence>
<accession>A0A9D1CZJ1</accession>
<sequence length="59" mass="7010">MCKIYTVSELNNKPFIRLTGKWLEEKGFNKGDKFRLFYDNGILVLIKIDKEDTNKDLKK</sequence>
<proteinExistence type="predicted"/>
<evidence type="ECO:0000313" key="2">
    <source>
        <dbReference type="Proteomes" id="UP000886786"/>
    </source>
</evidence>
<name>A0A9D1CZJ1_9FIRM</name>
<dbReference type="EMBL" id="DVFV01000109">
    <property type="protein sequence ID" value="HIQ91245.1"/>
    <property type="molecule type" value="Genomic_DNA"/>
</dbReference>
<gene>
    <name evidence="1" type="ORF">IAB27_06475</name>
</gene>
<reference evidence="1" key="1">
    <citation type="submission" date="2020-10" db="EMBL/GenBank/DDBJ databases">
        <authorList>
            <person name="Gilroy R."/>
        </authorList>
    </citation>
    <scope>NUCLEOTIDE SEQUENCE</scope>
    <source>
        <strain evidence="1">CHK147-3167</strain>
    </source>
</reference>
<organism evidence="1 2">
    <name type="scientific">Candidatus Coprosoma intestinipullorum</name>
    <dbReference type="NCBI Taxonomy" id="2840752"/>
    <lineage>
        <taxon>Bacteria</taxon>
        <taxon>Bacillati</taxon>
        <taxon>Bacillota</taxon>
        <taxon>Bacillota incertae sedis</taxon>
        <taxon>Candidatus Coprosoma</taxon>
    </lineage>
</organism>
<comment type="caution">
    <text evidence="1">The sequence shown here is derived from an EMBL/GenBank/DDBJ whole genome shotgun (WGS) entry which is preliminary data.</text>
</comment>
<dbReference type="InterPro" id="IPR037914">
    <property type="entry name" value="SpoVT-AbrB_sf"/>
</dbReference>
<protein>
    <recommendedName>
        <fullName evidence="3">Toxin SymE-like domain-containing protein</fullName>
    </recommendedName>
</protein>
<dbReference type="Proteomes" id="UP000886786">
    <property type="component" value="Unassembled WGS sequence"/>
</dbReference>
<dbReference type="AlphaFoldDB" id="A0A9D1CZJ1"/>
<reference evidence="1" key="2">
    <citation type="journal article" date="2021" name="PeerJ">
        <title>Extensive microbial diversity within the chicken gut microbiome revealed by metagenomics and culture.</title>
        <authorList>
            <person name="Gilroy R."/>
            <person name="Ravi A."/>
            <person name="Getino M."/>
            <person name="Pursley I."/>
            <person name="Horton D.L."/>
            <person name="Alikhan N.F."/>
            <person name="Baker D."/>
            <person name="Gharbi K."/>
            <person name="Hall N."/>
            <person name="Watson M."/>
            <person name="Adriaenssens E.M."/>
            <person name="Foster-Nyarko E."/>
            <person name="Jarju S."/>
            <person name="Secka A."/>
            <person name="Antonio M."/>
            <person name="Oren A."/>
            <person name="Chaudhuri R.R."/>
            <person name="La Ragione R."/>
            <person name="Hildebrand F."/>
            <person name="Pallen M.J."/>
        </authorList>
    </citation>
    <scope>NUCLEOTIDE SEQUENCE</scope>
    <source>
        <strain evidence="1">CHK147-3167</strain>
    </source>
</reference>
<evidence type="ECO:0008006" key="3">
    <source>
        <dbReference type="Google" id="ProtNLM"/>
    </source>
</evidence>
<dbReference type="SUPFAM" id="SSF89447">
    <property type="entry name" value="AbrB/MazE/MraZ-like"/>
    <property type="match status" value="1"/>
</dbReference>